<feature type="domain" description="Major facilitator superfamily (MFS) profile" evidence="6">
    <location>
        <begin position="5"/>
        <end position="218"/>
    </location>
</feature>
<dbReference type="InterPro" id="IPR005828">
    <property type="entry name" value="MFS_sugar_transport-like"/>
</dbReference>
<evidence type="ECO:0000313" key="7">
    <source>
        <dbReference type="EMBL" id="KAK5964697.1"/>
    </source>
</evidence>
<feature type="transmembrane region" description="Helical" evidence="5">
    <location>
        <begin position="177"/>
        <end position="197"/>
    </location>
</feature>
<sequence>MSHRLLFATFIHGFLSQFGDVLMACLNLLNMPLRRMFNQSISEHYGPTEKQQFEWIYAASASTMMLGLLAGFLVMGELMSRFGRKEIAIVLRCSLGIASSGAMLLSYLTSRFEFFVIGHFLSGVVAALKVVLLIYLAECSPDDKRGFTSMIVNSGGVIVVLVLTPLCLPSLAGSDDLWCLLPLICGLMATAHLMIAVRFPQSPKQLYIQVELISFPCT</sequence>
<dbReference type="PANTHER" id="PTHR23503:SF123">
    <property type="entry name" value="MAJOR FACILITATOR SUPERFAMILY (MFS) PROFILE DOMAIN-CONTAINING PROTEIN"/>
    <property type="match status" value="1"/>
</dbReference>
<dbReference type="InterPro" id="IPR036259">
    <property type="entry name" value="MFS_trans_sf"/>
</dbReference>
<evidence type="ECO:0000256" key="2">
    <source>
        <dbReference type="ARBA" id="ARBA00022692"/>
    </source>
</evidence>
<keyword evidence="2 5" id="KW-0812">Transmembrane</keyword>
<evidence type="ECO:0000256" key="5">
    <source>
        <dbReference type="SAM" id="Phobius"/>
    </source>
</evidence>
<evidence type="ECO:0000313" key="8">
    <source>
        <dbReference type="Proteomes" id="UP001331761"/>
    </source>
</evidence>
<dbReference type="InterPro" id="IPR020846">
    <property type="entry name" value="MFS_dom"/>
</dbReference>
<dbReference type="Proteomes" id="UP001331761">
    <property type="component" value="Unassembled WGS sequence"/>
</dbReference>
<dbReference type="Gene3D" id="1.20.1250.20">
    <property type="entry name" value="MFS general substrate transporter like domains"/>
    <property type="match status" value="1"/>
</dbReference>
<feature type="transmembrane region" description="Helical" evidence="5">
    <location>
        <begin position="114"/>
        <end position="137"/>
    </location>
</feature>
<feature type="transmembrane region" description="Helical" evidence="5">
    <location>
        <begin position="87"/>
        <end position="108"/>
    </location>
</feature>
<dbReference type="AlphaFoldDB" id="A0AAN8ID94"/>
<gene>
    <name evidence="7" type="ORF">GCK32_019040</name>
</gene>
<reference evidence="7 8" key="1">
    <citation type="submission" date="2019-10" db="EMBL/GenBank/DDBJ databases">
        <title>Assembly and Annotation for the nematode Trichostrongylus colubriformis.</title>
        <authorList>
            <person name="Martin J."/>
        </authorList>
    </citation>
    <scope>NUCLEOTIDE SEQUENCE [LARGE SCALE GENOMIC DNA]</scope>
    <source>
        <strain evidence="7">G859</strain>
        <tissue evidence="7">Whole worm</tissue>
    </source>
</reference>
<dbReference type="InterPro" id="IPR045263">
    <property type="entry name" value="GLUT"/>
</dbReference>
<keyword evidence="3 5" id="KW-1133">Transmembrane helix</keyword>
<dbReference type="PROSITE" id="PS50850">
    <property type="entry name" value="MFS"/>
    <property type="match status" value="1"/>
</dbReference>
<feature type="transmembrane region" description="Helical" evidence="5">
    <location>
        <begin position="149"/>
        <end position="171"/>
    </location>
</feature>
<dbReference type="GO" id="GO:0015149">
    <property type="term" value="F:hexose transmembrane transporter activity"/>
    <property type="evidence" value="ECO:0007669"/>
    <property type="project" value="TreeGrafter"/>
</dbReference>
<feature type="transmembrane region" description="Helical" evidence="5">
    <location>
        <begin position="55"/>
        <end position="75"/>
    </location>
</feature>
<evidence type="ECO:0000256" key="1">
    <source>
        <dbReference type="ARBA" id="ARBA00004141"/>
    </source>
</evidence>
<evidence type="ECO:0000256" key="3">
    <source>
        <dbReference type="ARBA" id="ARBA00022989"/>
    </source>
</evidence>
<comment type="caution">
    <text evidence="7">The sequence shown here is derived from an EMBL/GenBank/DDBJ whole genome shotgun (WGS) entry which is preliminary data.</text>
</comment>
<accession>A0AAN8ID94</accession>
<organism evidence="7 8">
    <name type="scientific">Trichostrongylus colubriformis</name>
    <name type="common">Black scour worm</name>
    <dbReference type="NCBI Taxonomy" id="6319"/>
    <lineage>
        <taxon>Eukaryota</taxon>
        <taxon>Metazoa</taxon>
        <taxon>Ecdysozoa</taxon>
        <taxon>Nematoda</taxon>
        <taxon>Chromadorea</taxon>
        <taxon>Rhabditida</taxon>
        <taxon>Rhabditina</taxon>
        <taxon>Rhabditomorpha</taxon>
        <taxon>Strongyloidea</taxon>
        <taxon>Trichostrongylidae</taxon>
        <taxon>Trichostrongylus</taxon>
    </lineage>
</organism>
<keyword evidence="4 5" id="KW-0472">Membrane</keyword>
<dbReference type="EMBL" id="WIXE01025456">
    <property type="protein sequence ID" value="KAK5964697.1"/>
    <property type="molecule type" value="Genomic_DNA"/>
</dbReference>
<name>A0AAN8ID94_TRICO</name>
<keyword evidence="8" id="KW-1185">Reference proteome</keyword>
<evidence type="ECO:0000259" key="6">
    <source>
        <dbReference type="PROSITE" id="PS50850"/>
    </source>
</evidence>
<proteinExistence type="predicted"/>
<protein>
    <submittedName>
        <fullName evidence="7">MFS domain-containing protein</fullName>
    </submittedName>
</protein>
<evidence type="ECO:0000256" key="4">
    <source>
        <dbReference type="ARBA" id="ARBA00023136"/>
    </source>
</evidence>
<dbReference type="Pfam" id="PF00083">
    <property type="entry name" value="Sugar_tr"/>
    <property type="match status" value="1"/>
</dbReference>
<dbReference type="SUPFAM" id="SSF103473">
    <property type="entry name" value="MFS general substrate transporter"/>
    <property type="match status" value="1"/>
</dbReference>
<comment type="subcellular location">
    <subcellularLocation>
        <location evidence="1">Membrane</location>
        <topology evidence="1">Multi-pass membrane protein</topology>
    </subcellularLocation>
</comment>
<dbReference type="PANTHER" id="PTHR23503">
    <property type="entry name" value="SOLUTE CARRIER FAMILY 2"/>
    <property type="match status" value="1"/>
</dbReference>
<dbReference type="GO" id="GO:0016020">
    <property type="term" value="C:membrane"/>
    <property type="evidence" value="ECO:0007669"/>
    <property type="project" value="UniProtKB-SubCell"/>
</dbReference>